<reference evidence="1" key="1">
    <citation type="submission" date="2020-05" db="EMBL/GenBank/DDBJ databases">
        <title>WGS assembly of Panicum virgatum.</title>
        <authorList>
            <person name="Lovell J.T."/>
            <person name="Jenkins J."/>
            <person name="Shu S."/>
            <person name="Juenger T.E."/>
            <person name="Schmutz J."/>
        </authorList>
    </citation>
    <scope>NUCLEOTIDE SEQUENCE</scope>
    <source>
        <strain evidence="1">AP13</strain>
    </source>
</reference>
<dbReference type="EMBL" id="CM029038">
    <property type="protein sequence ID" value="KAG2650727.1"/>
    <property type="molecule type" value="Genomic_DNA"/>
</dbReference>
<gene>
    <name evidence="1" type="ORF">PVAP13_1NG204257</name>
</gene>
<proteinExistence type="predicted"/>
<accession>A0A8T0WWN0</accession>
<protein>
    <submittedName>
        <fullName evidence="1">Uncharacterized protein</fullName>
    </submittedName>
</protein>
<evidence type="ECO:0000313" key="1">
    <source>
        <dbReference type="EMBL" id="KAG2650727.1"/>
    </source>
</evidence>
<evidence type="ECO:0000313" key="2">
    <source>
        <dbReference type="Proteomes" id="UP000823388"/>
    </source>
</evidence>
<organism evidence="1 2">
    <name type="scientific">Panicum virgatum</name>
    <name type="common">Blackwell switchgrass</name>
    <dbReference type="NCBI Taxonomy" id="38727"/>
    <lineage>
        <taxon>Eukaryota</taxon>
        <taxon>Viridiplantae</taxon>
        <taxon>Streptophyta</taxon>
        <taxon>Embryophyta</taxon>
        <taxon>Tracheophyta</taxon>
        <taxon>Spermatophyta</taxon>
        <taxon>Magnoliopsida</taxon>
        <taxon>Liliopsida</taxon>
        <taxon>Poales</taxon>
        <taxon>Poaceae</taxon>
        <taxon>PACMAD clade</taxon>
        <taxon>Panicoideae</taxon>
        <taxon>Panicodae</taxon>
        <taxon>Paniceae</taxon>
        <taxon>Panicinae</taxon>
        <taxon>Panicum</taxon>
        <taxon>Panicum sect. Hiantes</taxon>
    </lineage>
</organism>
<keyword evidence="2" id="KW-1185">Reference proteome</keyword>
<dbReference type="AlphaFoldDB" id="A0A8T0WWN0"/>
<comment type="caution">
    <text evidence="1">The sequence shown here is derived from an EMBL/GenBank/DDBJ whole genome shotgun (WGS) entry which is preliminary data.</text>
</comment>
<dbReference type="Proteomes" id="UP000823388">
    <property type="component" value="Chromosome 1N"/>
</dbReference>
<name>A0A8T0WWN0_PANVG</name>
<sequence>MNVMVDTITDSVESVIARNNAAGGPPCFMLQSAIHHALCDINNRRAPLRRFNGVRPDDSGRRSLPRTPMLQFALGVCPTHGAAMFVRHLGTPPSSLARPPTPHLSALPWPSPSLMLPPQVPQAIAAHWNDNSARAEAWPPAFAYGLDIALPRAPPLPPGTSFADVARRNALPPVEALGTAFVSSSVKGEAHPRR</sequence>